<dbReference type="InterPro" id="IPR027806">
    <property type="entry name" value="HARBI1_dom"/>
</dbReference>
<keyword evidence="5" id="KW-1185">Reference proteome</keyword>
<evidence type="ECO:0000313" key="5">
    <source>
        <dbReference type="Proteomes" id="UP001314205"/>
    </source>
</evidence>
<dbReference type="Pfam" id="PF13359">
    <property type="entry name" value="DDE_Tnp_4"/>
    <property type="match status" value="1"/>
</dbReference>
<organism evidence="4 5">
    <name type="scientific">Parnassius mnemosyne</name>
    <name type="common">clouded apollo</name>
    <dbReference type="NCBI Taxonomy" id="213953"/>
    <lineage>
        <taxon>Eukaryota</taxon>
        <taxon>Metazoa</taxon>
        <taxon>Ecdysozoa</taxon>
        <taxon>Arthropoda</taxon>
        <taxon>Hexapoda</taxon>
        <taxon>Insecta</taxon>
        <taxon>Pterygota</taxon>
        <taxon>Neoptera</taxon>
        <taxon>Endopterygota</taxon>
        <taxon>Lepidoptera</taxon>
        <taxon>Glossata</taxon>
        <taxon>Ditrysia</taxon>
        <taxon>Papilionoidea</taxon>
        <taxon>Papilionidae</taxon>
        <taxon>Parnassiinae</taxon>
        <taxon>Parnassini</taxon>
        <taxon>Parnassius</taxon>
        <taxon>Driopa</taxon>
    </lineage>
</organism>
<evidence type="ECO:0000259" key="3">
    <source>
        <dbReference type="Pfam" id="PF13359"/>
    </source>
</evidence>
<evidence type="ECO:0000256" key="1">
    <source>
        <dbReference type="ARBA" id="ARBA00001968"/>
    </source>
</evidence>
<comment type="caution">
    <text evidence="4">The sequence shown here is derived from an EMBL/GenBank/DDBJ whole genome shotgun (WGS) entry which is preliminary data.</text>
</comment>
<accession>A0AAV1LLE2</accession>
<keyword evidence="2" id="KW-0479">Metal-binding</keyword>
<reference evidence="4 5" key="1">
    <citation type="submission" date="2023-11" db="EMBL/GenBank/DDBJ databases">
        <authorList>
            <person name="Hedman E."/>
            <person name="Englund M."/>
            <person name="Stromberg M."/>
            <person name="Nyberg Akerstrom W."/>
            <person name="Nylinder S."/>
            <person name="Jareborg N."/>
            <person name="Kallberg Y."/>
            <person name="Kronander E."/>
        </authorList>
    </citation>
    <scope>NUCLEOTIDE SEQUENCE [LARGE SCALE GENOMIC DNA]</scope>
</reference>
<evidence type="ECO:0000256" key="2">
    <source>
        <dbReference type="ARBA" id="ARBA00022723"/>
    </source>
</evidence>
<feature type="domain" description="DDE Tnp4" evidence="3">
    <location>
        <begin position="7"/>
        <end position="64"/>
    </location>
</feature>
<protein>
    <recommendedName>
        <fullName evidence="3">DDE Tnp4 domain-containing protein</fullName>
    </recommendedName>
</protein>
<dbReference type="AlphaFoldDB" id="A0AAV1LLE2"/>
<dbReference type="Proteomes" id="UP001314205">
    <property type="component" value="Unassembled WGS sequence"/>
</dbReference>
<name>A0AAV1LLE2_9NEOP</name>
<dbReference type="GO" id="GO:0046872">
    <property type="term" value="F:metal ion binding"/>
    <property type="evidence" value="ECO:0007669"/>
    <property type="project" value="UniProtKB-KW"/>
</dbReference>
<comment type="cofactor">
    <cofactor evidence="1">
        <name>a divalent metal cation</name>
        <dbReference type="ChEBI" id="CHEBI:60240"/>
    </cofactor>
</comment>
<sequence>MKPFPFKNITHDQRIFNYRLSRARRVVENAFGILSSRFRVFLSPIGVQVNNVDPIVLACCALHNFLRKQTLSYIAPRDIDTENTKNFTFHKGDWRNNTEGLSSLQRTSENQRNSDGNEVRNTFMNYFSSVGCVSFYVTNCHV</sequence>
<gene>
    <name evidence="4" type="ORF">PARMNEM_LOCUS15173</name>
</gene>
<dbReference type="EMBL" id="CAVLGL010000093">
    <property type="protein sequence ID" value="CAK1595740.1"/>
    <property type="molecule type" value="Genomic_DNA"/>
</dbReference>
<evidence type="ECO:0000313" key="4">
    <source>
        <dbReference type="EMBL" id="CAK1595740.1"/>
    </source>
</evidence>
<proteinExistence type="predicted"/>